<reference evidence="3" key="1">
    <citation type="submission" date="2021-05" db="EMBL/GenBank/DDBJ databases">
        <authorList>
            <person name="Pietrasiak N."/>
            <person name="Ward R."/>
            <person name="Stajich J.E."/>
            <person name="Kurbessoian T."/>
        </authorList>
    </citation>
    <scope>NUCLEOTIDE SEQUENCE</scope>
    <source>
        <strain evidence="3">GSE-TBD4-15B</strain>
    </source>
</reference>
<accession>A0A951PFK5</accession>
<feature type="signal peptide" evidence="1">
    <location>
        <begin position="1"/>
        <end position="28"/>
    </location>
</feature>
<proteinExistence type="predicted"/>
<sequence>MKPNRFITLATACLVTAAIPIVARSAYSSDMPTVSQIAQAQSVTVAAGTFVAAEKPTTGTARIISESGRRYLELDAAFSTSEQGPDLHVLLDPSAQPPKSYSSSTGVVNLGKLTSYSGSQRYAIPDSVQISDFNSVVIWCQTANATFGYAPLQPAQNALIR</sequence>
<gene>
    <name evidence="3" type="ORF">KME07_22945</name>
</gene>
<feature type="chain" id="PRO_5037308544" evidence="1">
    <location>
        <begin position="29"/>
        <end position="161"/>
    </location>
</feature>
<organism evidence="3 4">
    <name type="scientific">Pegethrix bostrychoides GSE-TBD4-15B</name>
    <dbReference type="NCBI Taxonomy" id="2839662"/>
    <lineage>
        <taxon>Bacteria</taxon>
        <taxon>Bacillati</taxon>
        <taxon>Cyanobacteriota</taxon>
        <taxon>Cyanophyceae</taxon>
        <taxon>Oculatellales</taxon>
        <taxon>Oculatellaceae</taxon>
        <taxon>Pegethrix</taxon>
    </lineage>
</organism>
<feature type="domain" description="DM13" evidence="2">
    <location>
        <begin position="43"/>
        <end position="153"/>
    </location>
</feature>
<comment type="caution">
    <text evidence="3">The sequence shown here is derived from an EMBL/GenBank/DDBJ whole genome shotgun (WGS) entry which is preliminary data.</text>
</comment>
<evidence type="ECO:0000313" key="3">
    <source>
        <dbReference type="EMBL" id="MBW4468295.1"/>
    </source>
</evidence>
<dbReference type="PROSITE" id="PS51549">
    <property type="entry name" value="DM13"/>
    <property type="match status" value="1"/>
</dbReference>
<dbReference type="Proteomes" id="UP000707356">
    <property type="component" value="Unassembled WGS sequence"/>
</dbReference>
<protein>
    <submittedName>
        <fullName evidence="3">DM13 domain-containing protein</fullName>
    </submittedName>
</protein>
<dbReference type="AlphaFoldDB" id="A0A951PFK5"/>
<evidence type="ECO:0000313" key="4">
    <source>
        <dbReference type="Proteomes" id="UP000707356"/>
    </source>
</evidence>
<evidence type="ECO:0000259" key="2">
    <source>
        <dbReference type="PROSITE" id="PS51549"/>
    </source>
</evidence>
<name>A0A951PFK5_9CYAN</name>
<dbReference type="Pfam" id="PF10517">
    <property type="entry name" value="DM13"/>
    <property type="match status" value="1"/>
</dbReference>
<keyword evidence="1" id="KW-0732">Signal</keyword>
<dbReference type="EMBL" id="JAHHHV010000087">
    <property type="protein sequence ID" value="MBW4468295.1"/>
    <property type="molecule type" value="Genomic_DNA"/>
</dbReference>
<reference evidence="3" key="2">
    <citation type="journal article" date="2022" name="Microbiol. Resour. Announc.">
        <title>Metagenome Sequencing to Explore Phylogenomics of Terrestrial Cyanobacteria.</title>
        <authorList>
            <person name="Ward R.D."/>
            <person name="Stajich J.E."/>
            <person name="Johansen J.R."/>
            <person name="Huntemann M."/>
            <person name="Clum A."/>
            <person name="Foster B."/>
            <person name="Foster B."/>
            <person name="Roux S."/>
            <person name="Palaniappan K."/>
            <person name="Varghese N."/>
            <person name="Mukherjee S."/>
            <person name="Reddy T.B.K."/>
            <person name="Daum C."/>
            <person name="Copeland A."/>
            <person name="Chen I.A."/>
            <person name="Ivanova N.N."/>
            <person name="Kyrpides N.C."/>
            <person name="Shapiro N."/>
            <person name="Eloe-Fadrosh E.A."/>
            <person name="Pietrasiak N."/>
        </authorList>
    </citation>
    <scope>NUCLEOTIDE SEQUENCE</scope>
    <source>
        <strain evidence="3">GSE-TBD4-15B</strain>
    </source>
</reference>
<dbReference type="InterPro" id="IPR019545">
    <property type="entry name" value="DM13_domain"/>
</dbReference>
<evidence type="ECO:0000256" key="1">
    <source>
        <dbReference type="SAM" id="SignalP"/>
    </source>
</evidence>